<evidence type="ECO:0000259" key="7">
    <source>
        <dbReference type="SMART" id="SM01217"/>
    </source>
</evidence>
<dbReference type="InterPro" id="IPR002772">
    <property type="entry name" value="Glyco_hydro_3_C"/>
</dbReference>
<dbReference type="RefSeq" id="WP_023395855.1">
    <property type="nucleotide sequence ID" value="NZ_ASGZ01000064.1"/>
</dbReference>
<dbReference type="InterPro" id="IPR001764">
    <property type="entry name" value="Glyco_hydro_3_N"/>
</dbReference>
<evidence type="ECO:0000256" key="4">
    <source>
        <dbReference type="ARBA" id="ARBA00022729"/>
    </source>
</evidence>
<dbReference type="EC" id="3.2.1.21" evidence="3"/>
<dbReference type="Pfam" id="PF00933">
    <property type="entry name" value="Glyco_hydro_3"/>
    <property type="match status" value="1"/>
</dbReference>
<keyword evidence="6" id="KW-0326">Glycosidase</keyword>
<dbReference type="STRING" id="1324957.K933_16437"/>
<keyword evidence="5" id="KW-0378">Hydrolase</keyword>
<dbReference type="SUPFAM" id="SSF51445">
    <property type="entry name" value="(Trans)glycosidases"/>
    <property type="match status" value="1"/>
</dbReference>
<dbReference type="SMART" id="SM01217">
    <property type="entry name" value="Fn3_like"/>
    <property type="match status" value="1"/>
</dbReference>
<dbReference type="InterPro" id="IPR036881">
    <property type="entry name" value="Glyco_hydro_3_C_sf"/>
</dbReference>
<dbReference type="Pfam" id="PF01915">
    <property type="entry name" value="Glyco_hydro_3_C"/>
    <property type="match status" value="1"/>
</dbReference>
<name>V4HAN8_9EURY</name>
<dbReference type="GO" id="GO:0009251">
    <property type="term" value="P:glucan catabolic process"/>
    <property type="evidence" value="ECO:0007669"/>
    <property type="project" value="TreeGrafter"/>
</dbReference>
<dbReference type="GO" id="GO:0008422">
    <property type="term" value="F:beta-glucosidase activity"/>
    <property type="evidence" value="ECO:0007669"/>
    <property type="project" value="UniProtKB-EC"/>
</dbReference>
<keyword evidence="4" id="KW-0732">Signal</keyword>
<evidence type="ECO:0000256" key="2">
    <source>
        <dbReference type="ARBA" id="ARBA00005336"/>
    </source>
</evidence>
<comment type="similarity">
    <text evidence="2">Belongs to the glycosyl hydrolase 3 family.</text>
</comment>
<organism evidence="8 9">
    <name type="scientific">Candidatus Halobonum tyrrellensis G22</name>
    <dbReference type="NCBI Taxonomy" id="1324957"/>
    <lineage>
        <taxon>Archaea</taxon>
        <taxon>Methanobacteriati</taxon>
        <taxon>Methanobacteriota</taxon>
        <taxon>Stenosarchaea group</taxon>
        <taxon>Halobacteria</taxon>
        <taxon>Halobacteriales</taxon>
        <taxon>Haloferacaceae</taxon>
        <taxon>Candidatus Halobonum</taxon>
    </lineage>
</organism>
<dbReference type="InterPro" id="IPR013783">
    <property type="entry name" value="Ig-like_fold"/>
</dbReference>
<dbReference type="InterPro" id="IPR051915">
    <property type="entry name" value="Cellulose_Degrad_GH3"/>
</dbReference>
<keyword evidence="9" id="KW-1185">Reference proteome</keyword>
<dbReference type="Gene3D" id="2.60.40.10">
    <property type="entry name" value="Immunoglobulins"/>
    <property type="match status" value="1"/>
</dbReference>
<dbReference type="AlphaFoldDB" id="V4HAN8"/>
<dbReference type="InterPro" id="IPR017853">
    <property type="entry name" value="GH"/>
</dbReference>
<dbReference type="PANTHER" id="PTHR30620:SF16">
    <property type="entry name" value="LYSOSOMAL BETA GLUCOSIDASE"/>
    <property type="match status" value="1"/>
</dbReference>
<dbReference type="Gene3D" id="3.20.20.300">
    <property type="entry name" value="Glycoside hydrolase, family 3, N-terminal domain"/>
    <property type="match status" value="1"/>
</dbReference>
<evidence type="ECO:0000256" key="3">
    <source>
        <dbReference type="ARBA" id="ARBA00012744"/>
    </source>
</evidence>
<gene>
    <name evidence="8" type="ORF">K933_16437</name>
</gene>
<comment type="caution">
    <text evidence="8">The sequence shown here is derived from an EMBL/GenBank/DDBJ whole genome shotgun (WGS) entry which is preliminary data.</text>
</comment>
<dbReference type="Proteomes" id="UP000017840">
    <property type="component" value="Unassembled WGS sequence"/>
</dbReference>
<evidence type="ECO:0000256" key="6">
    <source>
        <dbReference type="ARBA" id="ARBA00023295"/>
    </source>
</evidence>
<dbReference type="PANTHER" id="PTHR30620">
    <property type="entry name" value="PERIPLASMIC BETA-GLUCOSIDASE-RELATED"/>
    <property type="match status" value="1"/>
</dbReference>
<evidence type="ECO:0000313" key="9">
    <source>
        <dbReference type="Proteomes" id="UP000017840"/>
    </source>
</evidence>
<dbReference type="EMBL" id="ASGZ01000064">
    <property type="protein sequence ID" value="ESP87123.1"/>
    <property type="molecule type" value="Genomic_DNA"/>
</dbReference>
<proteinExistence type="inferred from homology"/>
<reference evidence="8 9" key="1">
    <citation type="journal article" date="2013" name="Genome Announc.">
        <title>Draft Genome Sequence of 'Candidatus Halobonum tyrrellensis' Strain G22, Isolated from the Hypersaline Waters of Lake Tyrrell, Australia.</title>
        <authorList>
            <person name="Ugalde J.A."/>
            <person name="Narasingarao P."/>
            <person name="Kuo S."/>
            <person name="Podell S."/>
            <person name="Allen E.E."/>
        </authorList>
    </citation>
    <scope>NUCLEOTIDE SEQUENCE [LARGE SCALE GENOMIC DNA]</scope>
    <source>
        <strain evidence="8 9">G22</strain>
    </source>
</reference>
<dbReference type="SUPFAM" id="SSF52279">
    <property type="entry name" value="Beta-D-glucan exohydrolase, C-terminal domain"/>
    <property type="match status" value="1"/>
</dbReference>
<accession>V4HAN8</accession>
<evidence type="ECO:0000313" key="8">
    <source>
        <dbReference type="EMBL" id="ESP87123.1"/>
    </source>
</evidence>
<dbReference type="Pfam" id="PF14310">
    <property type="entry name" value="Fn3-like"/>
    <property type="match status" value="1"/>
</dbReference>
<feature type="domain" description="Fibronectin type III-like" evidence="7">
    <location>
        <begin position="665"/>
        <end position="734"/>
    </location>
</feature>
<evidence type="ECO:0000256" key="5">
    <source>
        <dbReference type="ARBA" id="ARBA00022801"/>
    </source>
</evidence>
<dbReference type="PRINTS" id="PR00133">
    <property type="entry name" value="GLHYDRLASE3"/>
</dbReference>
<dbReference type="Gene3D" id="3.40.50.1700">
    <property type="entry name" value="Glycoside hydrolase family 3 C-terminal domain"/>
    <property type="match status" value="1"/>
</dbReference>
<comment type="catalytic activity">
    <reaction evidence="1">
        <text>Hydrolysis of terminal, non-reducing beta-D-glucosyl residues with release of beta-D-glucose.</text>
        <dbReference type="EC" id="3.2.1.21"/>
    </reaction>
</comment>
<protein>
    <recommendedName>
        <fullName evidence="3">beta-glucosidase</fullName>
        <ecNumber evidence="3">3.2.1.21</ecNumber>
    </recommendedName>
</protein>
<dbReference type="InterPro" id="IPR026891">
    <property type="entry name" value="Fn3-like"/>
</dbReference>
<dbReference type="eggNOG" id="arCOG04634">
    <property type="taxonomic scope" value="Archaea"/>
</dbReference>
<sequence>MTEEDADPLYRRPDAPVADRVDDLLSRMTDAEKVGQLVGTYLGYLDVEPNEMDDVREAVREAHVGVAAPFGWAGSLPETVDEAVEAANEVQRIATEETRLGIPLLLNVDAVHGHAYVAGATVFPNGLGTAATWDPDTAETVAGITAAEVRRTGAHQNYAPTCDVGRDPRWGRVFETFGESPRLCAAMAAAKVRGYQGDGLSDPDAVVATAKHFPAYSDPERGEDASPVDVSEYALRNVFVPPFEAAIDAGVESVMASYASVNGEPPHGSAYFLTDLLRGELGFDGHVVSDWGGVTHLAAEHGTAVDDRDGVRQSRAAGLDIESVGDTEHAAHLRELVADGELAGETVDESVRRVLRLKFEMGLFEEPYVDEARAREEVGSADHRETAREAARDSMTLLKNDGVLPFDGDEDVFVGGPNADDVVHQLGGWSVARADNLPGETILDAVRDRAGGRVTHEPGTTLNESRDIDAAVEAASAADVAVLAVGEGWYIHEFGPSELAGVETGEWPTRSELRLPEPQRELVRRVHATGTPVVGVLVTGRPLAVDWMAEHVPGILAAYYPGTEGGVAVAETLYGDTDPSGRLPISIPRSTGDIPQQFDHLAHPRPIGADEHPDSYDPLYPFGHGLSYTEFAYDGLAVETADPTTDDPVDVAVEVTNVGDRTGTETVQLFARQEAASRVRPTRRLAAFDRVELDPGESATVSLSVPADRFGFYKPRTGHVVEPGTYRLSVADRETAFEMAAGSE</sequence>
<dbReference type="PATRIC" id="fig|1324957.4.peg.3339"/>
<dbReference type="InterPro" id="IPR036962">
    <property type="entry name" value="Glyco_hydro_3_N_sf"/>
</dbReference>
<evidence type="ECO:0000256" key="1">
    <source>
        <dbReference type="ARBA" id="ARBA00000448"/>
    </source>
</evidence>